<dbReference type="Gene3D" id="3.30.420.40">
    <property type="match status" value="1"/>
</dbReference>
<dbReference type="PANTHER" id="PTHR47363:SF1">
    <property type="entry name" value="GLUCOKINASE"/>
    <property type="match status" value="1"/>
</dbReference>
<dbReference type="RefSeq" id="WP_327984690.1">
    <property type="nucleotide sequence ID" value="NZ_CP136426.1"/>
</dbReference>
<keyword evidence="5" id="KW-1185">Reference proteome</keyword>
<dbReference type="GO" id="GO:0006096">
    <property type="term" value="P:glycolytic process"/>
    <property type="evidence" value="ECO:0007669"/>
    <property type="project" value="InterPro"/>
</dbReference>
<organism evidence="4 5">
    <name type="scientific">Bergeyella porcorum</name>
    <dbReference type="NCBI Taxonomy" id="1735111"/>
    <lineage>
        <taxon>Bacteria</taxon>
        <taxon>Pseudomonadati</taxon>
        <taxon>Bacteroidota</taxon>
        <taxon>Flavobacteriia</taxon>
        <taxon>Flavobacteriales</taxon>
        <taxon>Weeksellaceae</taxon>
        <taxon>Bergeyella</taxon>
    </lineage>
</organism>
<dbReference type="CDD" id="cd24008">
    <property type="entry name" value="ASKHA_NBD_GLK"/>
    <property type="match status" value="1"/>
</dbReference>
<dbReference type="GO" id="GO:0005524">
    <property type="term" value="F:ATP binding"/>
    <property type="evidence" value="ECO:0007669"/>
    <property type="project" value="InterPro"/>
</dbReference>
<proteinExistence type="inferred from homology"/>
<dbReference type="GO" id="GO:0005536">
    <property type="term" value="F:D-glucose binding"/>
    <property type="evidence" value="ECO:0007669"/>
    <property type="project" value="InterPro"/>
</dbReference>
<evidence type="ECO:0000256" key="1">
    <source>
        <dbReference type="ARBA" id="ARBA00022679"/>
    </source>
</evidence>
<name>A0AAU0EY99_9FLAO</name>
<evidence type="ECO:0000256" key="3">
    <source>
        <dbReference type="RuleBase" id="RU004046"/>
    </source>
</evidence>
<dbReference type="EMBL" id="CP136426">
    <property type="protein sequence ID" value="WOC51006.1"/>
    <property type="molecule type" value="Genomic_DNA"/>
</dbReference>
<evidence type="ECO:0000313" key="4">
    <source>
        <dbReference type="EMBL" id="WOC51006.1"/>
    </source>
</evidence>
<dbReference type="Proteomes" id="UP001432059">
    <property type="component" value="Chromosome"/>
</dbReference>
<comment type="similarity">
    <text evidence="3">Belongs to the bacterial glucokinase family.</text>
</comment>
<reference evidence="4" key="1">
    <citation type="submission" date="2023-10" db="EMBL/GenBank/DDBJ databases">
        <title>Characterization and whole genome sequencing of a novel strain of Bergeyella porcorum QD2021 isolated from pig.</title>
        <authorList>
            <person name="Liu G."/>
            <person name="Chen C."/>
            <person name="Han X."/>
        </authorList>
    </citation>
    <scope>NUCLEOTIDE SEQUENCE</scope>
    <source>
        <strain evidence="4">QD2021</strain>
    </source>
</reference>
<dbReference type="GO" id="GO:0004340">
    <property type="term" value="F:glucokinase activity"/>
    <property type="evidence" value="ECO:0007669"/>
    <property type="project" value="InterPro"/>
</dbReference>
<dbReference type="InterPro" id="IPR043129">
    <property type="entry name" value="ATPase_NBD"/>
</dbReference>
<dbReference type="SUPFAM" id="SSF53067">
    <property type="entry name" value="Actin-like ATPase domain"/>
    <property type="match status" value="1"/>
</dbReference>
<accession>A0AAU0EY99</accession>
<protein>
    <submittedName>
        <fullName evidence="4">Glucokinase</fullName>
    </submittedName>
</protein>
<gene>
    <name evidence="4" type="primary">glk</name>
    <name evidence="4" type="ORF">BPO_0359</name>
</gene>
<dbReference type="InterPro" id="IPR003836">
    <property type="entry name" value="Glucokinase"/>
</dbReference>
<evidence type="ECO:0000313" key="5">
    <source>
        <dbReference type="Proteomes" id="UP001432059"/>
    </source>
</evidence>
<sequence>MSSNIKFPLYSPGINCEVNKNCTIIAADLRKEESTLAVYESKEGKVFQKVEVKYTTPDFASFADLLQSFIEDNALQGVKRLSVAVPGPVMDNICETTNLPWIVNLNEVKGQFNFEKAFLINDLRATAYCLADNLESDFEVLHTSAHSSTGNAAILAPGNGLGEAGLFFDGKFLHPFATRGGHTEFSPRNDFEVGFYHFMNKIHGIVTWESVLNKSGIYNIYRFLRDVGRHREEAWLSEKIQNNDFIDVLVEVGKEKSSRLVTLTLQTYLEYLAREANNLTLKLKATGGLIITGEIIDKIYSLIDKDEFYRNFMVSDKMEHLLRDIPILIMRNQKEILEGAAYYGIFIEDDLHD</sequence>
<dbReference type="PANTHER" id="PTHR47363">
    <property type="entry name" value="GLUCOKINASE"/>
    <property type="match status" value="1"/>
</dbReference>
<dbReference type="KEGG" id="bpor:BPO_0359"/>
<keyword evidence="2" id="KW-0418">Kinase</keyword>
<dbReference type="AlphaFoldDB" id="A0AAU0EY99"/>
<dbReference type="Gene3D" id="3.40.367.20">
    <property type="match status" value="1"/>
</dbReference>
<evidence type="ECO:0000256" key="2">
    <source>
        <dbReference type="ARBA" id="ARBA00022777"/>
    </source>
</evidence>
<keyword evidence="1" id="KW-0808">Transferase</keyword>
<dbReference type="Pfam" id="PF02685">
    <property type="entry name" value="Glucokinase"/>
    <property type="match status" value="1"/>
</dbReference>